<dbReference type="InterPro" id="IPR029033">
    <property type="entry name" value="His_PPase_superfam"/>
</dbReference>
<evidence type="ECO:0000256" key="7">
    <source>
        <dbReference type="ARBA" id="ARBA00022801"/>
    </source>
</evidence>
<dbReference type="GO" id="GO:0034417">
    <property type="term" value="F:bisphosphoglycerate 3-phosphatase activity"/>
    <property type="evidence" value="ECO:0007669"/>
    <property type="project" value="UniProtKB-EC"/>
</dbReference>
<dbReference type="GO" id="GO:0003993">
    <property type="term" value="F:acid phosphatase activity"/>
    <property type="evidence" value="ECO:0007669"/>
    <property type="project" value="TreeGrafter"/>
</dbReference>
<evidence type="ECO:0000256" key="5">
    <source>
        <dbReference type="ARBA" id="ARBA00018097"/>
    </source>
</evidence>
<dbReference type="EC" id="3.1.3.62" evidence="4"/>
<comment type="similarity">
    <text evidence="2">Belongs to the histidine acid phosphatase family. MINPP1 subfamily.</text>
</comment>
<dbReference type="PANTHER" id="PTHR20963">
    <property type="entry name" value="MULTIPLE INOSITOL POLYPHOSPHATE PHOSPHATASE-RELATED"/>
    <property type="match status" value="1"/>
</dbReference>
<evidence type="ECO:0000256" key="2">
    <source>
        <dbReference type="ARBA" id="ARBA00008422"/>
    </source>
</evidence>
<evidence type="ECO:0000256" key="12">
    <source>
        <dbReference type="ARBA" id="ARBA00043691"/>
    </source>
</evidence>
<evidence type="ECO:0000256" key="10">
    <source>
        <dbReference type="ARBA" id="ARBA00043668"/>
    </source>
</evidence>
<evidence type="ECO:0000256" key="8">
    <source>
        <dbReference type="ARBA" id="ARBA00023136"/>
    </source>
</evidence>
<evidence type="ECO:0000256" key="11">
    <source>
        <dbReference type="ARBA" id="ARBA00043671"/>
    </source>
</evidence>
<proteinExistence type="inferred from homology"/>
<keyword evidence="7" id="KW-0378">Hydrolase</keyword>
<evidence type="ECO:0000313" key="14">
    <source>
        <dbReference type="EMBL" id="CRK90524.1"/>
    </source>
</evidence>
<gene>
    <name evidence="14" type="ORF">CLUMA_CG004138</name>
</gene>
<dbReference type="GO" id="GO:0052745">
    <property type="term" value="F:inositol phosphate phosphatase activity"/>
    <property type="evidence" value="ECO:0007669"/>
    <property type="project" value="TreeGrafter"/>
</dbReference>
<evidence type="ECO:0000256" key="4">
    <source>
        <dbReference type="ARBA" id="ARBA00013040"/>
    </source>
</evidence>
<comment type="catalytic activity">
    <reaction evidence="12">
        <text>1D-myo-inositol hexakisphosphate + H2O = 1D-myo-inositol 1,2,4,5,6-pentakisphosphate + phosphate</text>
        <dbReference type="Rhea" id="RHEA:16989"/>
        <dbReference type="ChEBI" id="CHEBI:15377"/>
        <dbReference type="ChEBI" id="CHEBI:43474"/>
        <dbReference type="ChEBI" id="CHEBI:57798"/>
        <dbReference type="ChEBI" id="CHEBI:58130"/>
        <dbReference type="EC" id="3.1.3.62"/>
    </reaction>
    <physiologicalReaction direction="left-to-right" evidence="12">
        <dbReference type="Rhea" id="RHEA:16990"/>
    </physiologicalReaction>
</comment>
<dbReference type="SUPFAM" id="SSF53254">
    <property type="entry name" value="Phosphoglycerate mutase-like"/>
    <property type="match status" value="1"/>
</dbReference>
<dbReference type="STRING" id="568069.A0A1J1HT21"/>
<keyword evidence="15" id="KW-1185">Reference proteome</keyword>
<keyword evidence="6" id="KW-0732">Signal</keyword>
<protein>
    <recommendedName>
        <fullName evidence="5">Multiple inositol polyphosphate phosphatase 1</fullName>
        <ecNumber evidence="4">3.1.3.62</ecNumber>
        <ecNumber evidence="3">3.1.3.80</ecNumber>
    </recommendedName>
    <alternativeName>
        <fullName evidence="9">2,3-bisphosphoglycerate 3-phosphatase</fullName>
    </alternativeName>
</protein>
<sequence length="293" mass="33304">MRQLGQRYSSYFPTLLLSTYNQTLFWFRHSERQRSRESIRAFAQGLFGEAGAENVVFEDVPTEDTLTRPGDFCPAFSLLESTTESDAFRLGPQFRQTIAEVNAKLGFVQQSIPNILTIWDICRFEKTINPEDDSSWCSAFSIANNQVLEYYTDMKYYYRNGYGIPDRRLTENMSCELMTNMLSYLTADTASESARVIGVHSSTLQIFMVALGLFEDEIPLTRHNIAQQPSLENELGQSKSCADGDHDLLFLYNERPLQIPGCQFNGLCKLSFIAQTFQRFVGANCSSLFCNSS</sequence>
<accession>A0A1J1HT21</accession>
<dbReference type="Proteomes" id="UP000183832">
    <property type="component" value="Unassembled WGS sequence"/>
</dbReference>
<dbReference type="Gene3D" id="3.40.50.1240">
    <property type="entry name" value="Phosphoglycerate mutase-like"/>
    <property type="match status" value="1"/>
</dbReference>
<dbReference type="AlphaFoldDB" id="A0A1J1HT21"/>
<dbReference type="EC" id="3.1.3.80" evidence="3"/>
<organism evidence="14 15">
    <name type="scientific">Clunio marinus</name>
    <dbReference type="NCBI Taxonomy" id="568069"/>
    <lineage>
        <taxon>Eukaryota</taxon>
        <taxon>Metazoa</taxon>
        <taxon>Ecdysozoa</taxon>
        <taxon>Arthropoda</taxon>
        <taxon>Hexapoda</taxon>
        <taxon>Insecta</taxon>
        <taxon>Pterygota</taxon>
        <taxon>Neoptera</taxon>
        <taxon>Endopterygota</taxon>
        <taxon>Diptera</taxon>
        <taxon>Nematocera</taxon>
        <taxon>Chironomoidea</taxon>
        <taxon>Chironomidae</taxon>
        <taxon>Clunio</taxon>
    </lineage>
</organism>
<dbReference type="InterPro" id="IPR000560">
    <property type="entry name" value="His_Pase_clade-2"/>
</dbReference>
<name>A0A1J1HT21_9DIPT</name>
<evidence type="ECO:0000256" key="1">
    <source>
        <dbReference type="ARBA" id="ARBA00004370"/>
    </source>
</evidence>
<dbReference type="OrthoDB" id="6509975at2759"/>
<dbReference type="Pfam" id="PF00328">
    <property type="entry name" value="His_Phos_2"/>
    <property type="match status" value="1"/>
</dbReference>
<evidence type="ECO:0000256" key="9">
    <source>
        <dbReference type="ARBA" id="ARBA00031642"/>
    </source>
</evidence>
<dbReference type="EMBL" id="CVRI01000019">
    <property type="protein sequence ID" value="CRK90524.1"/>
    <property type="molecule type" value="Genomic_DNA"/>
</dbReference>
<evidence type="ECO:0000256" key="3">
    <source>
        <dbReference type="ARBA" id="ARBA00012976"/>
    </source>
</evidence>
<dbReference type="PANTHER" id="PTHR20963:SF8">
    <property type="entry name" value="MULTIPLE INOSITOL POLYPHOSPHATE PHOSPHATASE 1"/>
    <property type="match status" value="1"/>
</dbReference>
<reference evidence="14 15" key="1">
    <citation type="submission" date="2015-04" db="EMBL/GenBank/DDBJ databases">
        <authorList>
            <person name="Syromyatnikov M.Y."/>
            <person name="Popov V.N."/>
        </authorList>
    </citation>
    <scope>NUCLEOTIDE SEQUENCE [LARGE SCALE GENOMIC DNA]</scope>
</reference>
<comment type="catalytic activity">
    <reaction evidence="13">
        <text>(2R)-2,3-bisphosphoglycerate + H2O = (2R)-2-phosphoglycerate + phosphate</text>
        <dbReference type="Rhea" id="RHEA:27381"/>
        <dbReference type="ChEBI" id="CHEBI:15377"/>
        <dbReference type="ChEBI" id="CHEBI:43474"/>
        <dbReference type="ChEBI" id="CHEBI:58248"/>
        <dbReference type="ChEBI" id="CHEBI:58289"/>
        <dbReference type="EC" id="3.1.3.80"/>
    </reaction>
    <physiologicalReaction direction="left-to-right" evidence="13">
        <dbReference type="Rhea" id="RHEA:27382"/>
    </physiologicalReaction>
</comment>
<evidence type="ECO:0000313" key="15">
    <source>
        <dbReference type="Proteomes" id="UP000183832"/>
    </source>
</evidence>
<comment type="catalytic activity">
    <reaction evidence="11">
        <text>1D-myo-inositol 1,2,4,5,6-pentakisphosphate + H2O = 1D-myo-inositol 1,2,5,6-tetrakisphosphate + phosphate</text>
        <dbReference type="Rhea" id="RHEA:77115"/>
        <dbReference type="ChEBI" id="CHEBI:15377"/>
        <dbReference type="ChEBI" id="CHEBI:43474"/>
        <dbReference type="ChEBI" id="CHEBI:57798"/>
        <dbReference type="ChEBI" id="CHEBI:195535"/>
        <dbReference type="EC" id="3.1.3.62"/>
    </reaction>
    <physiologicalReaction direction="left-to-right" evidence="11">
        <dbReference type="Rhea" id="RHEA:77116"/>
    </physiologicalReaction>
</comment>
<dbReference type="CDD" id="cd07061">
    <property type="entry name" value="HP_HAP_like"/>
    <property type="match status" value="1"/>
</dbReference>
<comment type="subcellular location">
    <subcellularLocation>
        <location evidence="1">Membrane</location>
    </subcellularLocation>
</comment>
<comment type="catalytic activity">
    <reaction evidence="10">
        <text>1D-myo-inositol 1,2,5,6-tetrakisphosphate + H2O = 1D-myo-inositol 1,2,6-trisphosphate + phosphate</text>
        <dbReference type="Rhea" id="RHEA:77119"/>
        <dbReference type="ChEBI" id="CHEBI:15377"/>
        <dbReference type="ChEBI" id="CHEBI:43474"/>
        <dbReference type="ChEBI" id="CHEBI:195535"/>
        <dbReference type="ChEBI" id="CHEBI:195537"/>
        <dbReference type="EC" id="3.1.3.62"/>
    </reaction>
    <physiologicalReaction direction="left-to-right" evidence="10">
        <dbReference type="Rhea" id="RHEA:77120"/>
    </physiologicalReaction>
</comment>
<keyword evidence="8" id="KW-0472">Membrane</keyword>
<dbReference type="GO" id="GO:0016020">
    <property type="term" value="C:membrane"/>
    <property type="evidence" value="ECO:0007669"/>
    <property type="project" value="UniProtKB-SubCell"/>
</dbReference>
<evidence type="ECO:0000256" key="13">
    <source>
        <dbReference type="ARBA" id="ARBA00043832"/>
    </source>
</evidence>
<evidence type="ECO:0000256" key="6">
    <source>
        <dbReference type="ARBA" id="ARBA00022729"/>
    </source>
</evidence>